<dbReference type="EMBL" id="LPUX01000062">
    <property type="protein sequence ID" value="OAP37911.1"/>
    <property type="molecule type" value="Genomic_DNA"/>
</dbReference>
<dbReference type="InterPro" id="IPR011009">
    <property type="entry name" value="Kinase-like_dom_sf"/>
</dbReference>
<evidence type="ECO:0000256" key="3">
    <source>
        <dbReference type="ARBA" id="ARBA00022898"/>
    </source>
</evidence>
<dbReference type="PROSITE" id="PS00600">
    <property type="entry name" value="AA_TRANSFER_CLASS_3"/>
    <property type="match status" value="1"/>
</dbReference>
<comment type="caution">
    <text evidence="5">The sequence shown here is derived from an EMBL/GenBank/DDBJ whole genome shotgun (WGS) entry which is preliminary data.</text>
</comment>
<keyword evidence="3" id="KW-0663">Pyridoxal phosphate</keyword>
<protein>
    <recommendedName>
        <fullName evidence="4">Aminoglycoside phosphotransferase domain-containing protein</fullName>
    </recommendedName>
</protein>
<dbReference type="RefSeq" id="WP_174552536.1">
    <property type="nucleotide sequence ID" value="NZ_LPUX01000062.1"/>
</dbReference>
<dbReference type="Pfam" id="PF01636">
    <property type="entry name" value="APH"/>
    <property type="match status" value="1"/>
</dbReference>
<feature type="domain" description="Aminoglycoside phosphotransferase" evidence="4">
    <location>
        <begin position="37"/>
        <end position="266"/>
    </location>
</feature>
<accession>A0A178XRP4</accession>
<dbReference type="InterPro" id="IPR049704">
    <property type="entry name" value="Aminotrans_3_PPA_site"/>
</dbReference>
<dbReference type="SUPFAM" id="SSF56112">
    <property type="entry name" value="Protein kinase-like (PK-like)"/>
    <property type="match status" value="1"/>
</dbReference>
<dbReference type="NCBIfam" id="NF004800">
    <property type="entry name" value="PRK06149.1"/>
    <property type="match status" value="1"/>
</dbReference>
<evidence type="ECO:0000256" key="1">
    <source>
        <dbReference type="ARBA" id="ARBA00001933"/>
    </source>
</evidence>
<dbReference type="Gene3D" id="3.90.1150.10">
    <property type="entry name" value="Aspartate Aminotransferase, domain 1"/>
    <property type="match status" value="1"/>
</dbReference>
<dbReference type="InterPro" id="IPR015422">
    <property type="entry name" value="PyrdxlP-dep_Trfase_small"/>
</dbReference>
<evidence type="ECO:0000313" key="5">
    <source>
        <dbReference type="EMBL" id="OAP37911.1"/>
    </source>
</evidence>
<dbReference type="Pfam" id="PF00202">
    <property type="entry name" value="Aminotran_3"/>
    <property type="match status" value="1"/>
</dbReference>
<dbReference type="SUPFAM" id="SSF53383">
    <property type="entry name" value="PLP-dependent transferases"/>
    <property type="match status" value="1"/>
</dbReference>
<evidence type="ECO:0000259" key="4">
    <source>
        <dbReference type="Pfam" id="PF01636"/>
    </source>
</evidence>
<dbReference type="InterPro" id="IPR015421">
    <property type="entry name" value="PyrdxlP-dep_Trfase_major"/>
</dbReference>
<dbReference type="Gene3D" id="3.40.640.10">
    <property type="entry name" value="Type I PLP-dependent aspartate aminotransferase-like (Major domain)"/>
    <property type="match status" value="1"/>
</dbReference>
<dbReference type="PANTHER" id="PTHR45688">
    <property type="match status" value="1"/>
</dbReference>
<dbReference type="STRING" id="1472378.AU381_14215"/>
<dbReference type="AlphaFoldDB" id="A0A178XRP4"/>
<dbReference type="Proteomes" id="UP000094025">
    <property type="component" value="Unassembled WGS sequence"/>
</dbReference>
<dbReference type="PANTHER" id="PTHR45688:SF13">
    <property type="entry name" value="ALANINE--GLYOXYLATE AMINOTRANSFERASE 2-LIKE"/>
    <property type="match status" value="1"/>
</dbReference>
<sequence length="976" mass="105845">MMEEDSLKRRTELPRPDVSVDEAKRILLENYGLSGDLTELGSQQDRNYRADTANGRFVMKIARAEYDRVELEAQNAALRHVGAKANAPMVPKIIPALDGEEIVAAVVRDASYHFRLLTYIEGTPLTRRKHLSAETVSSLGDLAGRLAAALADFDHPGLDRQLQWDLRRAGPVALQLLSAMTNVDMRKRIAEAMVGAMRRVQPLMPELRLQAIHQDVTDDNVVSRVEKSGRLVPEGVIDFGDVLKGWLVADLAVTCASLLHHADGDPFHVLPAVKAFHSACPLTEAEIRALWPLIVARAGILVASSARQLEIEPDNAYVQGNAAHEREIFDVAVSVPFELMDHAIHQAIGREAAPAALPATGHLLPDVDPARVGIVDLSLLGPHLPADRWHHADTEALLLQSAARAAGAASTRYGEFRLTETRLLQARAPQTLALHVDLCLHGQTAIHAPFAGQLHERGGRLILSAQGLHLHLLGIQPAAGDGGSVGAGDRIGMIPGDPTALGFMRVQLSTAGEVDPPPFAAPHQAEAWRRLCPSPEPILGFDCEAPPPQAAALLDKRRRHFARQQKNYYRRPPQVERGWKEHLFDVEGRAYLDMVNNVTIVGHGHPRLSAAVGRQWSLLNTNSRFHYAAVAEFSERLAGLAPEGLDTVFLVNSGSEAIDLAIRLAWAYSGARNMLSLLEAYHGWTVASDAVSTSIADNPQALTTRPDWVHPVVSPNTYRGPYRGENSTGDYVGTVAEKLKELDEKGGGLAGFICETVYGNAGGIPLPPGYLEAVYAMVRARGGICIADEVQVGYGRLGHYFWGFEQQGVVPDVITVAKGIGNGHPLGAVITRREIADALEKEGYFFSSSGGSPVSSVVGLTVLDILHDEALQENARTVGDRLKDRLQALGQSFPIVGAVHGMGLYLGVEFVRDRETLEPATEETAAICDRLLDLGVIMQPTGDHLNVLKIKPPLCLSRESADFFADMLARVLGEGW</sequence>
<dbReference type="InterPro" id="IPR005814">
    <property type="entry name" value="Aminotrans_3"/>
</dbReference>
<dbReference type="Gene3D" id="3.90.1200.10">
    <property type="match status" value="1"/>
</dbReference>
<comment type="similarity">
    <text evidence="2">Belongs to the class-III pyridoxal-phosphate-dependent aminotransferase family.</text>
</comment>
<reference evidence="5 6" key="1">
    <citation type="journal article" date="2016" name="Int. J. Syst. Evol. Microbiol.">
        <title>Ensifer glycinis sp. nov., an novel rhizobial species associated with Glycine spp.</title>
        <authorList>
            <person name="Yan H."/>
            <person name="Yan J."/>
            <person name="Sui X.H."/>
            <person name="Wang E.T."/>
            <person name="Chen W.X."/>
            <person name="Zhang X.X."/>
            <person name="Chen W.F."/>
        </authorList>
    </citation>
    <scope>NUCLEOTIDE SEQUENCE [LARGE SCALE GENOMIC DNA]</scope>
    <source>
        <strain evidence="5 6">CCBAU 23380</strain>
    </source>
</reference>
<gene>
    <name evidence="5" type="ORF">AU381_14215</name>
</gene>
<keyword evidence="6" id="KW-1185">Reference proteome</keyword>
<proteinExistence type="inferred from homology"/>
<organism evidence="5 6">
    <name type="scientific">Sinorhizobium glycinis</name>
    <dbReference type="NCBI Taxonomy" id="1472378"/>
    <lineage>
        <taxon>Bacteria</taxon>
        <taxon>Pseudomonadati</taxon>
        <taxon>Pseudomonadota</taxon>
        <taxon>Alphaproteobacteria</taxon>
        <taxon>Hyphomicrobiales</taxon>
        <taxon>Rhizobiaceae</taxon>
        <taxon>Sinorhizobium/Ensifer group</taxon>
        <taxon>Sinorhizobium</taxon>
    </lineage>
</organism>
<evidence type="ECO:0000256" key="2">
    <source>
        <dbReference type="ARBA" id="ARBA00008954"/>
    </source>
</evidence>
<dbReference type="GO" id="GO:0030170">
    <property type="term" value="F:pyridoxal phosphate binding"/>
    <property type="evidence" value="ECO:0007669"/>
    <property type="project" value="InterPro"/>
</dbReference>
<dbReference type="GO" id="GO:0008483">
    <property type="term" value="F:transaminase activity"/>
    <property type="evidence" value="ECO:0007669"/>
    <property type="project" value="InterPro"/>
</dbReference>
<evidence type="ECO:0000313" key="6">
    <source>
        <dbReference type="Proteomes" id="UP000094025"/>
    </source>
</evidence>
<comment type="cofactor">
    <cofactor evidence="1">
        <name>pyridoxal 5'-phosphate</name>
        <dbReference type="ChEBI" id="CHEBI:597326"/>
    </cofactor>
</comment>
<name>A0A178XRP4_9HYPH</name>
<dbReference type="InterPro" id="IPR015424">
    <property type="entry name" value="PyrdxlP-dep_Trfase"/>
</dbReference>
<dbReference type="InterPro" id="IPR002575">
    <property type="entry name" value="Aminoglycoside_PTrfase"/>
</dbReference>
<dbReference type="CDD" id="cd00610">
    <property type="entry name" value="OAT_like"/>
    <property type="match status" value="1"/>
</dbReference>